<keyword evidence="2" id="KW-1133">Transmembrane helix</keyword>
<name>A0A1G6KJS7_9BACI</name>
<feature type="region of interest" description="Disordered" evidence="1">
    <location>
        <begin position="115"/>
        <end position="143"/>
    </location>
</feature>
<reference evidence="4" key="1">
    <citation type="submission" date="2016-09" db="EMBL/GenBank/DDBJ databases">
        <authorList>
            <person name="Varghese N."/>
            <person name="Submissions S."/>
        </authorList>
    </citation>
    <scope>NUCLEOTIDE SEQUENCE [LARGE SCALE GENOMIC DNA]</scope>
    <source>
        <strain evidence="4">25nlg</strain>
    </source>
</reference>
<evidence type="ECO:0000256" key="2">
    <source>
        <dbReference type="SAM" id="Phobius"/>
    </source>
</evidence>
<accession>A0A1G6KJS7</accession>
<organism evidence="3 4">
    <name type="scientific">Shouchella lonarensis</name>
    <dbReference type="NCBI Taxonomy" id="1464122"/>
    <lineage>
        <taxon>Bacteria</taxon>
        <taxon>Bacillati</taxon>
        <taxon>Bacillota</taxon>
        <taxon>Bacilli</taxon>
        <taxon>Bacillales</taxon>
        <taxon>Bacillaceae</taxon>
        <taxon>Shouchella</taxon>
    </lineage>
</organism>
<feature type="compositionally biased region" description="Low complexity" evidence="1">
    <location>
        <begin position="73"/>
        <end position="83"/>
    </location>
</feature>
<evidence type="ECO:0000256" key="1">
    <source>
        <dbReference type="SAM" id="MobiDB-lite"/>
    </source>
</evidence>
<keyword evidence="4" id="KW-1185">Reference proteome</keyword>
<gene>
    <name evidence="3" type="ORF">SAMN05421737_10752</name>
</gene>
<feature type="transmembrane region" description="Helical" evidence="2">
    <location>
        <begin position="12"/>
        <end position="30"/>
    </location>
</feature>
<dbReference type="Proteomes" id="UP000242662">
    <property type="component" value="Unassembled WGS sequence"/>
</dbReference>
<dbReference type="EMBL" id="FMYM01000007">
    <property type="protein sequence ID" value="SDC31078.1"/>
    <property type="molecule type" value="Genomic_DNA"/>
</dbReference>
<feature type="region of interest" description="Disordered" evidence="1">
    <location>
        <begin position="35"/>
        <end position="85"/>
    </location>
</feature>
<sequence>MEELIDFIFSNPIPAIIAIGAILSFFSRLLKGEPVKKEESASASRADEQSSDEGFDWQDIFDPDTWKDKEPEPASAPAPKSEPQIVTALDERETRVKQEELERLQQQLEQKINRMKKQTVVTRKPQQQSPAASPLHFSRPSGQEAMRAVVWAEIIGSPKGRKQVQSRLVRR</sequence>
<dbReference type="RefSeq" id="WP_090775877.1">
    <property type="nucleotide sequence ID" value="NZ_FMYM01000007.1"/>
</dbReference>
<dbReference type="AlphaFoldDB" id="A0A1G6KJS7"/>
<keyword evidence="2" id="KW-0812">Transmembrane</keyword>
<feature type="compositionally biased region" description="Basic and acidic residues" evidence="1">
    <location>
        <begin position="35"/>
        <end position="48"/>
    </location>
</feature>
<dbReference type="STRING" id="1464122.SAMN05421737_10752"/>
<evidence type="ECO:0000313" key="4">
    <source>
        <dbReference type="Proteomes" id="UP000242662"/>
    </source>
</evidence>
<protein>
    <submittedName>
        <fullName evidence="3">Uncharacterized protein</fullName>
    </submittedName>
</protein>
<feature type="compositionally biased region" description="Acidic residues" evidence="1">
    <location>
        <begin position="49"/>
        <end position="62"/>
    </location>
</feature>
<evidence type="ECO:0000313" key="3">
    <source>
        <dbReference type="EMBL" id="SDC31078.1"/>
    </source>
</evidence>
<dbReference type="OrthoDB" id="2967741at2"/>
<proteinExistence type="predicted"/>
<feature type="compositionally biased region" description="Polar residues" evidence="1">
    <location>
        <begin position="119"/>
        <end position="131"/>
    </location>
</feature>
<keyword evidence="2" id="KW-0472">Membrane</keyword>